<dbReference type="AlphaFoldDB" id="A0A1D1W077"/>
<comment type="caution">
    <text evidence="3">The sequence shown here is derived from an EMBL/GenBank/DDBJ whole genome shotgun (WGS) entry which is preliminary data.</text>
</comment>
<protein>
    <submittedName>
        <fullName evidence="3">Uncharacterized protein</fullName>
    </submittedName>
</protein>
<feature type="transmembrane region" description="Helical" evidence="2">
    <location>
        <begin position="6"/>
        <end position="26"/>
    </location>
</feature>
<organism evidence="3 4">
    <name type="scientific">Ramazzottius varieornatus</name>
    <name type="common">Water bear</name>
    <name type="synonym">Tardigrade</name>
    <dbReference type="NCBI Taxonomy" id="947166"/>
    <lineage>
        <taxon>Eukaryota</taxon>
        <taxon>Metazoa</taxon>
        <taxon>Ecdysozoa</taxon>
        <taxon>Tardigrada</taxon>
        <taxon>Eutardigrada</taxon>
        <taxon>Parachela</taxon>
        <taxon>Hypsibioidea</taxon>
        <taxon>Ramazzottiidae</taxon>
        <taxon>Ramazzottius</taxon>
    </lineage>
</organism>
<reference evidence="3 4" key="1">
    <citation type="journal article" date="2016" name="Nat. Commun.">
        <title>Extremotolerant tardigrade genome and improved radiotolerance of human cultured cells by tardigrade-unique protein.</title>
        <authorList>
            <person name="Hashimoto T."/>
            <person name="Horikawa D.D."/>
            <person name="Saito Y."/>
            <person name="Kuwahara H."/>
            <person name="Kozuka-Hata H."/>
            <person name="Shin-I T."/>
            <person name="Minakuchi Y."/>
            <person name="Ohishi K."/>
            <person name="Motoyama A."/>
            <person name="Aizu T."/>
            <person name="Enomoto A."/>
            <person name="Kondo K."/>
            <person name="Tanaka S."/>
            <person name="Hara Y."/>
            <person name="Koshikawa S."/>
            <person name="Sagara H."/>
            <person name="Miura T."/>
            <person name="Yokobori S."/>
            <person name="Miyagawa K."/>
            <person name="Suzuki Y."/>
            <person name="Kubo T."/>
            <person name="Oyama M."/>
            <person name="Kohara Y."/>
            <person name="Fujiyama A."/>
            <person name="Arakawa K."/>
            <person name="Katayama T."/>
            <person name="Toyoda A."/>
            <person name="Kunieda T."/>
        </authorList>
    </citation>
    <scope>NUCLEOTIDE SEQUENCE [LARGE SCALE GENOMIC DNA]</scope>
    <source>
        <strain evidence="3 4">YOKOZUNA-1</strain>
    </source>
</reference>
<evidence type="ECO:0000313" key="4">
    <source>
        <dbReference type="Proteomes" id="UP000186922"/>
    </source>
</evidence>
<name>A0A1D1W077_RAMVA</name>
<keyword evidence="2" id="KW-0812">Transmembrane</keyword>
<evidence type="ECO:0000256" key="2">
    <source>
        <dbReference type="SAM" id="Phobius"/>
    </source>
</evidence>
<dbReference type="Proteomes" id="UP000186922">
    <property type="component" value="Unassembled WGS sequence"/>
</dbReference>
<dbReference type="EMBL" id="BDGG01000011">
    <property type="protein sequence ID" value="GAV04694.1"/>
    <property type="molecule type" value="Genomic_DNA"/>
</dbReference>
<keyword evidence="2" id="KW-0472">Membrane</keyword>
<evidence type="ECO:0000256" key="1">
    <source>
        <dbReference type="SAM" id="MobiDB-lite"/>
    </source>
</evidence>
<sequence>MAKSTWISIFLQQLLTLISIMILSVIQEISALRCYECNPASAFSISGSYSSSSSFASSNNNNGVYSSSTSDCYNADSRQIKDCPWDSQSCYTVVLPGPQSSSGIVNSKLTFPQNLSPDVPVALPHQGQTVFRGCGPAPYVKPGDLGQEECKVLTVSLPPSVAALSGSATQTRATICQCRSTECNNKRPDQLPSAGFSSSITTPWTAMSGTSRSLSPYGSGSPYPGMNRETSAVGYGSPHSADRDGYVPHRPHPYPLQPTSYAGNPPPVMYYGSGYGNENYLMNNQQSPINTPFLPQQAPSNFVYGDRSPQYYPANPNFATQNIQSTAYGPDPSLYNQNNRPPNTGFYPANYGQNMQTGGFTNAGGFQGPMNDPGNRPYNGNINSPGGQVGFRGNPNSGFNSNAIKNAGAGYDGTKPVLASNNYDLRNNLTGTGAKGPEVVEYFVMSREANYGVNGGATGQVSMRMLHLFVVIVYSLLSF</sequence>
<keyword evidence="4" id="KW-1185">Reference proteome</keyword>
<evidence type="ECO:0000313" key="3">
    <source>
        <dbReference type="EMBL" id="GAV04694.1"/>
    </source>
</evidence>
<accession>A0A1D1W077</accession>
<keyword evidence="2" id="KW-1133">Transmembrane helix</keyword>
<feature type="compositionally biased region" description="Polar residues" evidence="1">
    <location>
        <begin position="351"/>
        <end position="360"/>
    </location>
</feature>
<proteinExistence type="predicted"/>
<gene>
    <name evidence="3" type="primary">RvY_14939</name>
    <name evidence="3" type="synonym">RvY_14939.1</name>
    <name evidence="3" type="ORF">RvY_14939-1</name>
</gene>
<dbReference type="OrthoDB" id="10633308at2759"/>
<feature type="region of interest" description="Disordered" evidence="1">
    <location>
        <begin position="322"/>
        <end position="387"/>
    </location>
</feature>